<dbReference type="Proteomes" id="UP000176998">
    <property type="component" value="Unassembled WGS sequence"/>
</dbReference>
<comment type="caution">
    <text evidence="2">The sequence shown here is derived from an EMBL/GenBank/DDBJ whole genome shotgun (WGS) entry which is preliminary data.</text>
</comment>
<protein>
    <submittedName>
        <fullName evidence="2">Uncharacterized protein</fullName>
    </submittedName>
</protein>
<evidence type="ECO:0000256" key="1">
    <source>
        <dbReference type="SAM" id="MobiDB-lite"/>
    </source>
</evidence>
<dbReference type="EMBL" id="MJBS01000023">
    <property type="protein sequence ID" value="OHF00871.1"/>
    <property type="molecule type" value="Genomic_DNA"/>
</dbReference>
<dbReference type="RefSeq" id="XP_022478013.1">
    <property type="nucleotide sequence ID" value="XM_022615348.1"/>
</dbReference>
<proteinExistence type="predicted"/>
<sequence>MSSCGAKDIGWTLWTWGLVRRVVIRKSAREQTAADQGMDKDGQGWSISPISRHEVRRPRRLSPRPMAATKAPPAADITPLPRPPLGLA</sequence>
<accession>A0A1G4BHK3</accession>
<evidence type="ECO:0000313" key="2">
    <source>
        <dbReference type="EMBL" id="OHF00871.1"/>
    </source>
</evidence>
<dbReference type="AlphaFoldDB" id="A0A1G4BHK3"/>
<dbReference type="GeneID" id="34556858"/>
<organism evidence="2 3">
    <name type="scientific">Colletotrichum orchidophilum</name>
    <dbReference type="NCBI Taxonomy" id="1209926"/>
    <lineage>
        <taxon>Eukaryota</taxon>
        <taxon>Fungi</taxon>
        <taxon>Dikarya</taxon>
        <taxon>Ascomycota</taxon>
        <taxon>Pezizomycotina</taxon>
        <taxon>Sordariomycetes</taxon>
        <taxon>Hypocreomycetidae</taxon>
        <taxon>Glomerellales</taxon>
        <taxon>Glomerellaceae</taxon>
        <taxon>Colletotrichum</taxon>
    </lineage>
</organism>
<name>A0A1G4BHK3_9PEZI</name>
<keyword evidence="3" id="KW-1185">Reference proteome</keyword>
<gene>
    <name evidence="2" type="ORF">CORC01_03699</name>
</gene>
<evidence type="ECO:0000313" key="3">
    <source>
        <dbReference type="Proteomes" id="UP000176998"/>
    </source>
</evidence>
<feature type="region of interest" description="Disordered" evidence="1">
    <location>
        <begin position="29"/>
        <end position="88"/>
    </location>
</feature>
<reference evidence="2 3" key="1">
    <citation type="submission" date="2016-09" db="EMBL/GenBank/DDBJ databases">
        <authorList>
            <person name="Capua I."/>
            <person name="De Benedictis P."/>
            <person name="Joannis T."/>
            <person name="Lombin L.H."/>
            <person name="Cattoli G."/>
        </authorList>
    </citation>
    <scope>NUCLEOTIDE SEQUENCE [LARGE SCALE GENOMIC DNA]</scope>
    <source>
        <strain evidence="2 3">IMI 309357</strain>
    </source>
</reference>